<evidence type="ECO:0000256" key="6">
    <source>
        <dbReference type="ARBA" id="ARBA00023004"/>
    </source>
</evidence>
<keyword evidence="4" id="KW-0223">Dioxygenase</keyword>
<sequence length="224" mass="25724">MLSHYSALNIESLIEKIDQYGFCIMDHFISDSITLTLAGELSTLNDSARMHAAGTGRDFGTINKRLRGDSIYWLNENVASLAQQTYFTQMEALRLLLNQHFYLGLFALESHLAIYPTGTEYKKHLDQFETKNDKQQPQRQISCILYLNQDWIDNDGGHLRLYLNQKNNAVIDPSIFKNLQLEDIQLDISPIGGRLVIFLSDTFYHAVLPASRDRMSLTGWFLTR</sequence>
<feature type="domain" description="Fe2OG dioxygenase" evidence="7">
    <location>
        <begin position="101"/>
        <end position="223"/>
    </location>
</feature>
<keyword evidence="3" id="KW-0847">Vitamin C</keyword>
<dbReference type="Gene3D" id="2.60.120.620">
    <property type="entry name" value="q2cbj1_9rhob like domain"/>
    <property type="match status" value="1"/>
</dbReference>
<name>A0A1J5RL11_9ZZZZ</name>
<dbReference type="EMBL" id="MLJW01000222">
    <property type="protein sequence ID" value="OIQ92796.1"/>
    <property type="molecule type" value="Genomic_DNA"/>
</dbReference>
<dbReference type="PANTHER" id="PTHR12907:SF26">
    <property type="entry name" value="HIF PROLYL HYDROXYLASE, ISOFORM C"/>
    <property type="match status" value="1"/>
</dbReference>
<evidence type="ECO:0000313" key="8">
    <source>
        <dbReference type="EMBL" id="OIQ92796.1"/>
    </source>
</evidence>
<dbReference type="PANTHER" id="PTHR12907">
    <property type="entry name" value="EGL NINE HOMOLOG-RELATED"/>
    <property type="match status" value="1"/>
</dbReference>
<dbReference type="GO" id="GO:0008198">
    <property type="term" value="F:ferrous iron binding"/>
    <property type="evidence" value="ECO:0007669"/>
    <property type="project" value="TreeGrafter"/>
</dbReference>
<dbReference type="InterPro" id="IPR051559">
    <property type="entry name" value="HIF_prolyl_hydroxylases"/>
</dbReference>
<dbReference type="GO" id="GO:0031418">
    <property type="term" value="F:L-ascorbic acid binding"/>
    <property type="evidence" value="ECO:0007669"/>
    <property type="project" value="UniProtKB-KW"/>
</dbReference>
<dbReference type="AlphaFoldDB" id="A0A1J5RL11"/>
<dbReference type="InterPro" id="IPR005123">
    <property type="entry name" value="Oxoglu/Fe-dep_dioxygenase_dom"/>
</dbReference>
<organism evidence="8">
    <name type="scientific">mine drainage metagenome</name>
    <dbReference type="NCBI Taxonomy" id="410659"/>
    <lineage>
        <taxon>unclassified sequences</taxon>
        <taxon>metagenomes</taxon>
        <taxon>ecological metagenomes</taxon>
    </lineage>
</organism>
<dbReference type="SMART" id="SM00702">
    <property type="entry name" value="P4Hc"/>
    <property type="match status" value="1"/>
</dbReference>
<dbReference type="InterPro" id="IPR006620">
    <property type="entry name" value="Pro_4_hyd_alph"/>
</dbReference>
<comment type="cofactor">
    <cofactor evidence="1">
        <name>L-ascorbate</name>
        <dbReference type="ChEBI" id="CHEBI:38290"/>
    </cofactor>
</comment>
<proteinExistence type="predicted"/>
<dbReference type="GO" id="GO:0031543">
    <property type="term" value="F:peptidyl-proline dioxygenase activity"/>
    <property type="evidence" value="ECO:0007669"/>
    <property type="project" value="TreeGrafter"/>
</dbReference>
<evidence type="ECO:0000256" key="4">
    <source>
        <dbReference type="ARBA" id="ARBA00022964"/>
    </source>
</evidence>
<dbReference type="Pfam" id="PF13640">
    <property type="entry name" value="2OG-FeII_Oxy_3"/>
    <property type="match status" value="1"/>
</dbReference>
<evidence type="ECO:0000256" key="3">
    <source>
        <dbReference type="ARBA" id="ARBA00022896"/>
    </source>
</evidence>
<dbReference type="InterPro" id="IPR044862">
    <property type="entry name" value="Pro_4_hyd_alph_FE2OG_OXY"/>
</dbReference>
<dbReference type="GO" id="GO:0071456">
    <property type="term" value="P:cellular response to hypoxia"/>
    <property type="evidence" value="ECO:0007669"/>
    <property type="project" value="TreeGrafter"/>
</dbReference>
<dbReference type="PROSITE" id="PS51471">
    <property type="entry name" value="FE2OG_OXY"/>
    <property type="match status" value="1"/>
</dbReference>
<accession>A0A1J5RL11</accession>
<keyword evidence="5" id="KW-0560">Oxidoreductase</keyword>
<gene>
    <name evidence="8" type="ORF">GALL_252380</name>
</gene>
<keyword evidence="2" id="KW-0479">Metal-binding</keyword>
<comment type="caution">
    <text evidence="8">The sequence shown here is derived from an EMBL/GenBank/DDBJ whole genome shotgun (WGS) entry which is preliminary data.</text>
</comment>
<evidence type="ECO:0000259" key="7">
    <source>
        <dbReference type="PROSITE" id="PS51471"/>
    </source>
</evidence>
<evidence type="ECO:0000256" key="1">
    <source>
        <dbReference type="ARBA" id="ARBA00001961"/>
    </source>
</evidence>
<protein>
    <recommendedName>
        <fullName evidence="7">Fe2OG dioxygenase domain-containing protein</fullName>
    </recommendedName>
</protein>
<evidence type="ECO:0000256" key="5">
    <source>
        <dbReference type="ARBA" id="ARBA00023002"/>
    </source>
</evidence>
<reference evidence="8" key="1">
    <citation type="submission" date="2016-10" db="EMBL/GenBank/DDBJ databases">
        <title>Sequence of Gallionella enrichment culture.</title>
        <authorList>
            <person name="Poehlein A."/>
            <person name="Muehling M."/>
            <person name="Daniel R."/>
        </authorList>
    </citation>
    <scope>NUCLEOTIDE SEQUENCE</scope>
</reference>
<evidence type="ECO:0000256" key="2">
    <source>
        <dbReference type="ARBA" id="ARBA00022723"/>
    </source>
</evidence>
<keyword evidence="6" id="KW-0408">Iron</keyword>